<proteinExistence type="predicted"/>
<dbReference type="Pfam" id="PF25071">
    <property type="entry name" value="DUF7795"/>
    <property type="match status" value="1"/>
</dbReference>
<feature type="domain" description="DUF7795" evidence="1">
    <location>
        <begin position="10"/>
        <end position="129"/>
    </location>
</feature>
<keyword evidence="3" id="KW-1185">Reference proteome</keyword>
<gene>
    <name evidence="2" type="ORF">ACJIZ3_000016</name>
</gene>
<reference evidence="2 3" key="1">
    <citation type="submission" date="2024-12" db="EMBL/GenBank/DDBJ databases">
        <title>The unique morphological basis and parallel evolutionary history of personate flowers in Penstemon.</title>
        <authorList>
            <person name="Depatie T.H."/>
            <person name="Wessinger C.A."/>
        </authorList>
    </citation>
    <scope>NUCLEOTIDE SEQUENCE [LARGE SCALE GENOMIC DNA]</scope>
    <source>
        <strain evidence="2">WTNN_2</strain>
        <tissue evidence="2">Leaf</tissue>
    </source>
</reference>
<evidence type="ECO:0000313" key="2">
    <source>
        <dbReference type="EMBL" id="KAL3810492.1"/>
    </source>
</evidence>
<organism evidence="2 3">
    <name type="scientific">Penstemon smallii</name>
    <dbReference type="NCBI Taxonomy" id="265156"/>
    <lineage>
        <taxon>Eukaryota</taxon>
        <taxon>Viridiplantae</taxon>
        <taxon>Streptophyta</taxon>
        <taxon>Embryophyta</taxon>
        <taxon>Tracheophyta</taxon>
        <taxon>Spermatophyta</taxon>
        <taxon>Magnoliopsida</taxon>
        <taxon>eudicotyledons</taxon>
        <taxon>Gunneridae</taxon>
        <taxon>Pentapetalae</taxon>
        <taxon>asterids</taxon>
        <taxon>lamiids</taxon>
        <taxon>Lamiales</taxon>
        <taxon>Plantaginaceae</taxon>
        <taxon>Cheloneae</taxon>
        <taxon>Penstemon</taxon>
    </lineage>
</organism>
<sequence length="219" mass="24719">MEIGEDGQRQSKEKFLRTFSDFMTKIAEYEELMTIGSILLGEFRQALGFIGRPPIDKTSTLVKGIIKAHGTKRLLSYVEAGSLNSHDTIQNASKLHTCHPGLQEHICKAKSILNELKCLVDNDALMLQSIMEEDEDVNPIIGNEEVSWSDPSKPKTVDYVALMAIIYGMVKQDYTMQDRIVSSLTLKSSPGELETYCQMWSLRPFIDDDIMQKAWSLIP</sequence>
<evidence type="ECO:0000313" key="3">
    <source>
        <dbReference type="Proteomes" id="UP001634393"/>
    </source>
</evidence>
<dbReference type="InterPro" id="IPR056697">
    <property type="entry name" value="DUF7795"/>
</dbReference>
<dbReference type="PANTHER" id="PTHR35305:SF2">
    <property type="entry name" value="FAD-BINDING PROTEIN"/>
    <property type="match status" value="1"/>
</dbReference>
<comment type="caution">
    <text evidence="2">The sequence shown here is derived from an EMBL/GenBank/DDBJ whole genome shotgun (WGS) entry which is preliminary data.</text>
</comment>
<dbReference type="AlphaFoldDB" id="A0ABD3RBU8"/>
<evidence type="ECO:0000259" key="1">
    <source>
        <dbReference type="Pfam" id="PF25071"/>
    </source>
</evidence>
<dbReference type="Proteomes" id="UP001634393">
    <property type="component" value="Unassembled WGS sequence"/>
</dbReference>
<dbReference type="PANTHER" id="PTHR35305">
    <property type="entry name" value="FAD-BINDING PROTEIN"/>
    <property type="match status" value="1"/>
</dbReference>
<name>A0ABD3RBU8_9LAMI</name>
<dbReference type="EMBL" id="JBJXBP010000018">
    <property type="protein sequence ID" value="KAL3810492.1"/>
    <property type="molecule type" value="Genomic_DNA"/>
</dbReference>
<protein>
    <recommendedName>
        <fullName evidence="1">DUF7795 domain-containing protein</fullName>
    </recommendedName>
</protein>
<accession>A0ABD3RBU8</accession>